<accession>A0ABM4AI29</accession>
<proteinExistence type="predicted"/>
<protein>
    <submittedName>
        <fullName evidence="5">BURP domain-containing protein 3</fullName>
    </submittedName>
</protein>
<sequence>MTLRFGCWILLFSFMFLTCGRTNGVRYVVKQLKKTKPYITGYIDAKETNQQTGPYITGYIDAKETNQQTYKTGYGDSQETKQRYITSYIDNADDEETKQTYITGYIADHKEMSQPYITGYIGDDKDTKRPNYITQYRGDKEMKQPNHIPQYGSDRESEQPNYMTGYRGGGDKEMKQPNYVTQYGGGGDKEKEQSNYITQYRDDKEMNQPPGTENEEGKESVSKCRNHMHVHSVSQNGVLPQESVMRHVHNHMKTQPSMSHGNKDHIEAFKIGFFTPDDLGVENIMPLHFAIQQHSRFLPKQVADSIPFSKSQLLQVLQLFAIPQGSSEAKDMEQTLRDCSLRPITGEIKLCATSLESMVDFTSEIIGPGIEFDLLSTTHPTISKAFTQNYTILEVPKEVVAPKMVFCHPVPYPYAVFFCHYFGTETKVFKVSLGGENGDKVKAIAVCHMDTSDWDPKHMLFRLLRTKPGVNSPVCHFLPANHLVWTPSTKTVTI</sequence>
<evidence type="ECO:0000313" key="4">
    <source>
        <dbReference type="Proteomes" id="UP001652623"/>
    </source>
</evidence>
<organism evidence="4 5">
    <name type="scientific">Ziziphus jujuba</name>
    <name type="common">Chinese jujube</name>
    <name type="synonym">Ziziphus sativa</name>
    <dbReference type="NCBI Taxonomy" id="326968"/>
    <lineage>
        <taxon>Eukaryota</taxon>
        <taxon>Viridiplantae</taxon>
        <taxon>Streptophyta</taxon>
        <taxon>Embryophyta</taxon>
        <taxon>Tracheophyta</taxon>
        <taxon>Spermatophyta</taxon>
        <taxon>Magnoliopsida</taxon>
        <taxon>eudicotyledons</taxon>
        <taxon>Gunneridae</taxon>
        <taxon>Pentapetalae</taxon>
        <taxon>rosids</taxon>
        <taxon>fabids</taxon>
        <taxon>Rosales</taxon>
        <taxon>Rhamnaceae</taxon>
        <taxon>Paliureae</taxon>
        <taxon>Ziziphus</taxon>
    </lineage>
</organism>
<dbReference type="PANTHER" id="PTHR31236">
    <property type="entry name" value="BURP DOMAIN PROTEIN USPL1-LIKE"/>
    <property type="match status" value="1"/>
</dbReference>
<keyword evidence="4" id="KW-1185">Reference proteome</keyword>
<keyword evidence="2" id="KW-0732">Signal</keyword>
<dbReference type="SMART" id="SM01045">
    <property type="entry name" value="BURP"/>
    <property type="match status" value="1"/>
</dbReference>
<feature type="region of interest" description="Disordered" evidence="1">
    <location>
        <begin position="166"/>
        <end position="193"/>
    </location>
</feature>
<gene>
    <name evidence="5" type="primary">LOC107404936</name>
</gene>
<feature type="chain" id="PRO_5046693298" evidence="2">
    <location>
        <begin position="25"/>
        <end position="494"/>
    </location>
</feature>
<evidence type="ECO:0000259" key="3">
    <source>
        <dbReference type="PROSITE" id="PS51277"/>
    </source>
</evidence>
<feature type="region of interest" description="Disordered" evidence="1">
    <location>
        <begin position="142"/>
        <end position="161"/>
    </location>
</feature>
<name>A0ABM4AI29_ZIZJJ</name>
<dbReference type="InterPro" id="IPR044816">
    <property type="entry name" value="BURP"/>
</dbReference>
<dbReference type="PROSITE" id="PS51277">
    <property type="entry name" value="BURP"/>
    <property type="match status" value="1"/>
</dbReference>
<evidence type="ECO:0000313" key="5">
    <source>
        <dbReference type="RefSeq" id="XP_060676369.1"/>
    </source>
</evidence>
<dbReference type="InterPro" id="IPR004873">
    <property type="entry name" value="BURP_dom"/>
</dbReference>
<dbReference type="Pfam" id="PF03181">
    <property type="entry name" value="BURP"/>
    <property type="match status" value="1"/>
</dbReference>
<evidence type="ECO:0000256" key="2">
    <source>
        <dbReference type="SAM" id="SignalP"/>
    </source>
</evidence>
<dbReference type="RefSeq" id="XP_060676369.1">
    <property type="nucleotide sequence ID" value="XM_060820386.1"/>
</dbReference>
<feature type="signal peptide" evidence="2">
    <location>
        <begin position="1"/>
        <end position="24"/>
    </location>
</feature>
<feature type="domain" description="BURP" evidence="3">
    <location>
        <begin position="273"/>
        <end position="488"/>
    </location>
</feature>
<dbReference type="PANTHER" id="PTHR31236:SF59">
    <property type="entry name" value="BURP DOMAIN PROTEIN"/>
    <property type="match status" value="1"/>
</dbReference>
<dbReference type="GeneID" id="107404936"/>
<evidence type="ECO:0000256" key="1">
    <source>
        <dbReference type="SAM" id="MobiDB-lite"/>
    </source>
</evidence>
<reference evidence="5" key="1">
    <citation type="submission" date="2025-08" db="UniProtKB">
        <authorList>
            <consortium name="RefSeq"/>
        </authorList>
    </citation>
    <scope>IDENTIFICATION</scope>
    <source>
        <tissue evidence="5">Seedling</tissue>
    </source>
</reference>
<dbReference type="Proteomes" id="UP001652623">
    <property type="component" value="Chromosome 9"/>
</dbReference>